<dbReference type="Proteomes" id="UP001501509">
    <property type="component" value="Unassembled WGS sequence"/>
</dbReference>
<evidence type="ECO:0000313" key="4">
    <source>
        <dbReference type="Proteomes" id="UP001501509"/>
    </source>
</evidence>
<dbReference type="PANTHER" id="PTHR34512:SF30">
    <property type="entry name" value="OUTER MEMBRANE PROTEIN ASSEMBLY FACTOR BAMB"/>
    <property type="match status" value="1"/>
</dbReference>
<gene>
    <name evidence="3" type="ORF">GCM10010411_72520</name>
</gene>
<dbReference type="InterPro" id="IPR011047">
    <property type="entry name" value="Quinoprotein_ADH-like_sf"/>
</dbReference>
<dbReference type="SUPFAM" id="SSF50998">
    <property type="entry name" value="Quinoprotein alcohol dehydrogenase-like"/>
    <property type="match status" value="1"/>
</dbReference>
<proteinExistence type="predicted"/>
<feature type="domain" description="Pyrrolo-quinoline quinone repeat" evidence="2">
    <location>
        <begin position="113"/>
        <end position="274"/>
    </location>
</feature>
<dbReference type="EMBL" id="BAAATD010000012">
    <property type="protein sequence ID" value="GAA2625361.1"/>
    <property type="molecule type" value="Genomic_DNA"/>
</dbReference>
<dbReference type="InterPro" id="IPR015943">
    <property type="entry name" value="WD40/YVTN_repeat-like_dom_sf"/>
</dbReference>
<accession>A0ABN3QFT6</accession>
<dbReference type="InterPro" id="IPR002372">
    <property type="entry name" value="PQQ_rpt_dom"/>
</dbReference>
<dbReference type="PANTHER" id="PTHR34512">
    <property type="entry name" value="CELL SURFACE PROTEIN"/>
    <property type="match status" value="1"/>
</dbReference>
<organism evidence="3 4">
    <name type="scientific">Actinomadura fulvescens</name>
    <dbReference type="NCBI Taxonomy" id="46160"/>
    <lineage>
        <taxon>Bacteria</taxon>
        <taxon>Bacillati</taxon>
        <taxon>Actinomycetota</taxon>
        <taxon>Actinomycetes</taxon>
        <taxon>Streptosporangiales</taxon>
        <taxon>Thermomonosporaceae</taxon>
        <taxon>Actinomadura</taxon>
    </lineage>
</organism>
<sequence>MIPLSTLHSARAGDRTSPVSANPSRYAWSGNYTLLVGNQLYRRTAQLATVIAVLGAIGCQSVPGKPDKPIEPWGTAPIWSVRIDAKNSWINFRSSPKIVDGRLIYLDDSLPIVHARALKDGKLIWSYRMQDVMIDGLQVEGEKVVVTSVVNQQPVSLDLATGLPLADAAGPSDSPAINVDGVRVTNSSDAIQGTSVTSGQVVWKRGVPSNCRLVDSDLSTHGVGLLSNCSSPVTRLEVLDPKTGRLRWDAQLDTPSSLEDAPIEVDMRSRLTIVHTSYFLAVFNHKGEEIWKREGKGVCTCQFSEEGETVAIGVFLPPPSGKSLIVGLDAVEGKMLWEKRGAGSAIVGSPTAFYALTSIPGEHHLPAFAYRIEKRSGKTILMSLPFAHRGMYWLGYKDGIMYALTADGPTDLKRLTAYRLIPSSGVPQLGGVRPDSWPDACSLISINHLRAKLGDSYRAQPRVTDLPDIRFPKPVSCDYLPYRESSPALRVTVAWSSRDVDSSLRLLSSRTSVHDFKQLAGIGDEAFALLDRDQELSTAGIVLLRVGRHIVQVEAVADSRRIEDRSARQVAEQVALTLAGK</sequence>
<keyword evidence="4" id="KW-1185">Reference proteome</keyword>
<feature type="region of interest" description="Disordered" evidence="1">
    <location>
        <begin position="1"/>
        <end position="20"/>
    </location>
</feature>
<evidence type="ECO:0000259" key="2">
    <source>
        <dbReference type="Pfam" id="PF13360"/>
    </source>
</evidence>
<comment type="caution">
    <text evidence="3">The sequence shown here is derived from an EMBL/GenBank/DDBJ whole genome shotgun (WGS) entry which is preliminary data.</text>
</comment>
<name>A0ABN3QFT6_9ACTN</name>
<dbReference type="Pfam" id="PF13360">
    <property type="entry name" value="PQQ_2"/>
    <property type="match status" value="1"/>
</dbReference>
<evidence type="ECO:0000313" key="3">
    <source>
        <dbReference type="EMBL" id="GAA2625361.1"/>
    </source>
</evidence>
<evidence type="ECO:0000256" key="1">
    <source>
        <dbReference type="SAM" id="MobiDB-lite"/>
    </source>
</evidence>
<reference evidence="3 4" key="1">
    <citation type="journal article" date="2019" name="Int. J. Syst. Evol. Microbiol.">
        <title>The Global Catalogue of Microorganisms (GCM) 10K type strain sequencing project: providing services to taxonomists for standard genome sequencing and annotation.</title>
        <authorList>
            <consortium name="The Broad Institute Genomics Platform"/>
            <consortium name="The Broad Institute Genome Sequencing Center for Infectious Disease"/>
            <person name="Wu L."/>
            <person name="Ma J."/>
        </authorList>
    </citation>
    <scope>NUCLEOTIDE SEQUENCE [LARGE SCALE GENOMIC DNA]</scope>
    <source>
        <strain evidence="3 4">JCM 6833</strain>
    </source>
</reference>
<protein>
    <recommendedName>
        <fullName evidence="2">Pyrrolo-quinoline quinone repeat domain-containing protein</fullName>
    </recommendedName>
</protein>
<dbReference type="Gene3D" id="2.130.10.10">
    <property type="entry name" value="YVTN repeat-like/Quinoprotein amine dehydrogenase"/>
    <property type="match status" value="1"/>
</dbReference>